<evidence type="ECO:0000313" key="8">
    <source>
        <dbReference type="EMBL" id="TQV76526.1"/>
    </source>
</evidence>
<keyword evidence="4 6" id="KW-1133">Transmembrane helix</keyword>
<accession>A0A545TH67</accession>
<feature type="transmembrane region" description="Helical" evidence="6">
    <location>
        <begin position="43"/>
        <end position="67"/>
    </location>
</feature>
<evidence type="ECO:0000256" key="4">
    <source>
        <dbReference type="ARBA" id="ARBA00022989"/>
    </source>
</evidence>
<comment type="subcellular location">
    <subcellularLocation>
        <location evidence="1">Cell membrane</location>
        <topology evidence="1">Single-pass membrane protein</topology>
    </subcellularLocation>
</comment>
<keyword evidence="9" id="KW-1185">Reference proteome</keyword>
<dbReference type="PANTHER" id="PTHR33885:SF3">
    <property type="entry name" value="PHAGE SHOCK PROTEIN C"/>
    <property type="match status" value="1"/>
</dbReference>
<gene>
    <name evidence="8" type="ORF">FLL45_00760</name>
</gene>
<evidence type="ECO:0000256" key="1">
    <source>
        <dbReference type="ARBA" id="ARBA00004162"/>
    </source>
</evidence>
<dbReference type="AlphaFoldDB" id="A0A545TH67"/>
<evidence type="ECO:0000313" key="9">
    <source>
        <dbReference type="Proteomes" id="UP000317839"/>
    </source>
</evidence>
<organism evidence="8 9">
    <name type="scientific">Aliikangiella marina</name>
    <dbReference type="NCBI Taxonomy" id="1712262"/>
    <lineage>
        <taxon>Bacteria</taxon>
        <taxon>Pseudomonadati</taxon>
        <taxon>Pseudomonadota</taxon>
        <taxon>Gammaproteobacteria</taxon>
        <taxon>Oceanospirillales</taxon>
        <taxon>Pleioneaceae</taxon>
        <taxon>Aliikangiella</taxon>
    </lineage>
</organism>
<dbReference type="InterPro" id="IPR007168">
    <property type="entry name" value="Phageshock_PspC_N"/>
</dbReference>
<keyword evidence="2" id="KW-1003">Cell membrane</keyword>
<dbReference type="OrthoDB" id="7359894at2"/>
<dbReference type="GO" id="GO:0005886">
    <property type="term" value="C:plasma membrane"/>
    <property type="evidence" value="ECO:0007669"/>
    <property type="project" value="UniProtKB-SubCell"/>
</dbReference>
<keyword evidence="3 6" id="KW-0812">Transmembrane</keyword>
<dbReference type="Proteomes" id="UP000317839">
    <property type="component" value="Unassembled WGS sequence"/>
</dbReference>
<feature type="domain" description="Phage shock protein PspC N-terminal" evidence="7">
    <location>
        <begin position="18"/>
        <end position="65"/>
    </location>
</feature>
<reference evidence="8 9" key="1">
    <citation type="submission" date="2019-06" db="EMBL/GenBank/DDBJ databases">
        <title>Draft genome of Aliikangiella marina GYP-15.</title>
        <authorList>
            <person name="Wang G."/>
        </authorList>
    </citation>
    <scope>NUCLEOTIDE SEQUENCE [LARGE SCALE GENOMIC DNA]</scope>
    <source>
        <strain evidence="8 9">GYP-15</strain>
    </source>
</reference>
<dbReference type="PANTHER" id="PTHR33885">
    <property type="entry name" value="PHAGE SHOCK PROTEIN C"/>
    <property type="match status" value="1"/>
</dbReference>
<evidence type="ECO:0000259" key="7">
    <source>
        <dbReference type="Pfam" id="PF04024"/>
    </source>
</evidence>
<name>A0A545TH67_9GAMM</name>
<dbReference type="EMBL" id="VIKR01000001">
    <property type="protein sequence ID" value="TQV76526.1"/>
    <property type="molecule type" value="Genomic_DNA"/>
</dbReference>
<evidence type="ECO:0000256" key="5">
    <source>
        <dbReference type="ARBA" id="ARBA00023136"/>
    </source>
</evidence>
<evidence type="ECO:0000256" key="2">
    <source>
        <dbReference type="ARBA" id="ARBA00022475"/>
    </source>
</evidence>
<dbReference type="RefSeq" id="WP_142887886.1">
    <property type="nucleotide sequence ID" value="NZ_VIKR01000001.1"/>
</dbReference>
<comment type="caution">
    <text evidence="8">The sequence shown here is derived from an EMBL/GenBank/DDBJ whole genome shotgun (WGS) entry which is preliminary data.</text>
</comment>
<sequence length="68" mass="7880">MSKYSHYRDKYYYRKPPRARSKIMGVCAGIAHQFDWDVTLVRIVAVLSLLTFTVPTFIAYVLAGALFY</sequence>
<protein>
    <submittedName>
        <fullName evidence="8">PspC domain-containing protein</fullName>
    </submittedName>
</protein>
<dbReference type="InterPro" id="IPR052027">
    <property type="entry name" value="PspC"/>
</dbReference>
<keyword evidence="5 6" id="KW-0472">Membrane</keyword>
<evidence type="ECO:0000256" key="6">
    <source>
        <dbReference type="SAM" id="Phobius"/>
    </source>
</evidence>
<proteinExistence type="predicted"/>
<evidence type="ECO:0000256" key="3">
    <source>
        <dbReference type="ARBA" id="ARBA00022692"/>
    </source>
</evidence>
<dbReference type="Pfam" id="PF04024">
    <property type="entry name" value="PspC"/>
    <property type="match status" value="1"/>
</dbReference>